<feature type="chain" id="PRO_5035449578" description="Yeast cell wall synthesis Kre9/Knh1-like N-terminal domain-containing protein" evidence="3">
    <location>
        <begin position="23"/>
        <end position="225"/>
    </location>
</feature>
<feature type="compositionally biased region" description="Low complexity" evidence="2">
    <location>
        <begin position="154"/>
        <end position="165"/>
    </location>
</feature>
<dbReference type="GO" id="GO:0042546">
    <property type="term" value="P:cell wall biogenesis"/>
    <property type="evidence" value="ECO:0007669"/>
    <property type="project" value="InterPro"/>
</dbReference>
<name>A0A8K0JP71_9TREE</name>
<protein>
    <recommendedName>
        <fullName evidence="4">Yeast cell wall synthesis Kre9/Knh1-like N-terminal domain-containing protein</fullName>
    </recommendedName>
</protein>
<feature type="signal peptide" evidence="3">
    <location>
        <begin position="1"/>
        <end position="22"/>
    </location>
</feature>
<dbReference type="Proteomes" id="UP000812966">
    <property type="component" value="Unassembled WGS sequence"/>
</dbReference>
<dbReference type="GO" id="GO:0006078">
    <property type="term" value="P:(1-&gt;6)-beta-D-glucan biosynthetic process"/>
    <property type="evidence" value="ECO:0007669"/>
    <property type="project" value="InterPro"/>
</dbReference>
<evidence type="ECO:0000259" key="4">
    <source>
        <dbReference type="Pfam" id="PF10342"/>
    </source>
</evidence>
<dbReference type="InterPro" id="IPR045328">
    <property type="entry name" value="Kre9/Knh1"/>
</dbReference>
<dbReference type="EMBL" id="JABELV010000035">
    <property type="protein sequence ID" value="KAG7562287.1"/>
    <property type="molecule type" value="Genomic_DNA"/>
</dbReference>
<accession>A0A8K0JP71</accession>
<organism evidence="5 6">
    <name type="scientific">Filobasidium floriforme</name>
    <dbReference type="NCBI Taxonomy" id="5210"/>
    <lineage>
        <taxon>Eukaryota</taxon>
        <taxon>Fungi</taxon>
        <taxon>Dikarya</taxon>
        <taxon>Basidiomycota</taxon>
        <taxon>Agaricomycotina</taxon>
        <taxon>Tremellomycetes</taxon>
        <taxon>Filobasidiales</taxon>
        <taxon>Filobasidiaceae</taxon>
        <taxon>Filobasidium</taxon>
    </lineage>
</organism>
<reference evidence="5" key="1">
    <citation type="submission" date="2020-04" db="EMBL/GenBank/DDBJ databases">
        <title>Analysis of mating type loci in Filobasidium floriforme.</title>
        <authorList>
            <person name="Nowrousian M."/>
        </authorList>
    </citation>
    <scope>NUCLEOTIDE SEQUENCE</scope>
    <source>
        <strain evidence="5">CBS 6242</strain>
    </source>
</reference>
<comment type="caution">
    <text evidence="5">The sequence shown here is derived from an EMBL/GenBank/DDBJ whole genome shotgun (WGS) entry which is preliminary data.</text>
</comment>
<gene>
    <name evidence="5" type="ORF">FFLO_02275</name>
</gene>
<feature type="compositionally biased region" description="Low complexity" evidence="2">
    <location>
        <begin position="186"/>
        <end position="197"/>
    </location>
</feature>
<dbReference type="Pfam" id="PF10342">
    <property type="entry name" value="Kre9_KNH"/>
    <property type="match status" value="1"/>
</dbReference>
<evidence type="ECO:0000256" key="1">
    <source>
        <dbReference type="ARBA" id="ARBA00022729"/>
    </source>
</evidence>
<dbReference type="PANTHER" id="PTHR28154:SF1">
    <property type="entry name" value="CELL WALL SYNTHESIS PROTEIN KNH1-RELATED"/>
    <property type="match status" value="1"/>
</dbReference>
<sequence>MFNNLLASSSIFGLFLAGKALAGIYVTNPVADTVAQSGQTLTINWVDDGVYPLLGNIGPSSIALFTGSTFQQSWLANIAEEIDVSKVGTVNWAVDPNVGPSGNYYFIRFTSKNLKDSTEAAYPHTAYSAKFTLENMSGSFNGTILSQINATSSSSTALSSRPTSSGTGAITRAASTDSTPNTAQPASETSESASNSAASIGRELSHAGIGAVVLGCMGLGLALCL</sequence>
<dbReference type="AlphaFoldDB" id="A0A8K0JP71"/>
<keyword evidence="1 3" id="KW-0732">Signal</keyword>
<feature type="region of interest" description="Disordered" evidence="2">
    <location>
        <begin position="154"/>
        <end position="197"/>
    </location>
</feature>
<evidence type="ECO:0000313" key="5">
    <source>
        <dbReference type="EMBL" id="KAG7562287.1"/>
    </source>
</evidence>
<feature type="domain" description="Yeast cell wall synthesis Kre9/Knh1-like N-terminal" evidence="4">
    <location>
        <begin position="29"/>
        <end position="122"/>
    </location>
</feature>
<dbReference type="InterPro" id="IPR018466">
    <property type="entry name" value="Kre9/Knh1-like_N"/>
</dbReference>
<evidence type="ECO:0000313" key="6">
    <source>
        <dbReference type="Proteomes" id="UP000812966"/>
    </source>
</evidence>
<feature type="compositionally biased region" description="Polar residues" evidence="2">
    <location>
        <begin position="173"/>
        <end position="185"/>
    </location>
</feature>
<keyword evidence="6" id="KW-1185">Reference proteome</keyword>
<evidence type="ECO:0000256" key="2">
    <source>
        <dbReference type="SAM" id="MobiDB-lite"/>
    </source>
</evidence>
<evidence type="ECO:0000256" key="3">
    <source>
        <dbReference type="SAM" id="SignalP"/>
    </source>
</evidence>
<proteinExistence type="predicted"/>
<dbReference type="PANTHER" id="PTHR28154">
    <property type="entry name" value="CELL WALL SYNTHESIS PROTEIN KNH1-RELATED"/>
    <property type="match status" value="1"/>
</dbReference>